<dbReference type="SUPFAM" id="SSF56176">
    <property type="entry name" value="FAD-binding/transporter-associated domain-like"/>
    <property type="match status" value="1"/>
</dbReference>
<protein>
    <submittedName>
        <fullName evidence="7">FAD-binding domain-containing protein</fullName>
    </submittedName>
</protein>
<dbReference type="InterPro" id="IPR050416">
    <property type="entry name" value="FAD-linked_Oxidoreductase"/>
</dbReference>
<dbReference type="InterPro" id="IPR012951">
    <property type="entry name" value="BBE"/>
</dbReference>
<dbReference type="GO" id="GO:0071949">
    <property type="term" value="F:FAD binding"/>
    <property type="evidence" value="ECO:0007669"/>
    <property type="project" value="InterPro"/>
</dbReference>
<evidence type="ECO:0000313" key="7">
    <source>
        <dbReference type="EMBL" id="KAF1941720.1"/>
    </source>
</evidence>
<dbReference type="InterPro" id="IPR006094">
    <property type="entry name" value="Oxid_FAD_bind_N"/>
</dbReference>
<dbReference type="Pfam" id="PF08031">
    <property type="entry name" value="BBE"/>
    <property type="match status" value="1"/>
</dbReference>
<dbReference type="InterPro" id="IPR036318">
    <property type="entry name" value="FAD-bd_PCMH-like_sf"/>
</dbReference>
<keyword evidence="5" id="KW-0560">Oxidoreductase</keyword>
<evidence type="ECO:0000256" key="5">
    <source>
        <dbReference type="ARBA" id="ARBA00023002"/>
    </source>
</evidence>
<dbReference type="OrthoDB" id="415825at2759"/>
<dbReference type="AlphaFoldDB" id="A0A6A5SPP2"/>
<dbReference type="InterPro" id="IPR016169">
    <property type="entry name" value="FAD-bd_PCMH_sub2"/>
</dbReference>
<dbReference type="Proteomes" id="UP000800038">
    <property type="component" value="Unassembled WGS sequence"/>
</dbReference>
<organism evidence="7 8">
    <name type="scientific">Clathrospora elynae</name>
    <dbReference type="NCBI Taxonomy" id="706981"/>
    <lineage>
        <taxon>Eukaryota</taxon>
        <taxon>Fungi</taxon>
        <taxon>Dikarya</taxon>
        <taxon>Ascomycota</taxon>
        <taxon>Pezizomycotina</taxon>
        <taxon>Dothideomycetes</taxon>
        <taxon>Pleosporomycetidae</taxon>
        <taxon>Pleosporales</taxon>
        <taxon>Diademaceae</taxon>
        <taxon>Clathrospora</taxon>
    </lineage>
</organism>
<evidence type="ECO:0000256" key="1">
    <source>
        <dbReference type="ARBA" id="ARBA00001974"/>
    </source>
</evidence>
<evidence type="ECO:0000256" key="2">
    <source>
        <dbReference type="ARBA" id="ARBA00005466"/>
    </source>
</evidence>
<gene>
    <name evidence="7" type="ORF">EJ02DRAFT_444632</name>
</gene>
<dbReference type="GO" id="GO:0016491">
    <property type="term" value="F:oxidoreductase activity"/>
    <property type="evidence" value="ECO:0007669"/>
    <property type="project" value="UniProtKB-KW"/>
</dbReference>
<dbReference type="EMBL" id="ML976044">
    <property type="protein sequence ID" value="KAF1941720.1"/>
    <property type="molecule type" value="Genomic_DNA"/>
</dbReference>
<keyword evidence="4" id="KW-0274">FAD</keyword>
<evidence type="ECO:0000256" key="4">
    <source>
        <dbReference type="ARBA" id="ARBA00022827"/>
    </source>
</evidence>
<dbReference type="Pfam" id="PF01565">
    <property type="entry name" value="FAD_binding_4"/>
    <property type="match status" value="1"/>
</dbReference>
<sequence length="448" mass="49060">MAGSEQFNNASIRWSAAQRPQYDAIVKPDIEEDIQKTIRFANKQNKPFLAISGGHGTTSLISNVKHGIGILMTGMNNISIVDDGHAALIGGGALTGDVISYLWSHGKQTVTSGCDCVGYVAPVLGGGHGWLQGQYGLAADQLISARMVLANGEAITVSEESNPDLFWAIRGAGHNFGVVTQLKMKIYDREPERDQWAATGFVFTHDKMEDVFTIANGWLQESERPPGMVQYGLFMHNPEVDPVNPIVGMYIFWQGSSIPAKYTVPLYALSPVTVNASVTDLAGVNTHISANLDGASCAKGFSRAMIPVSLTSYSLLALRKVLDTFAAMPPEFRHSVMMLEGYPTNRVNEIPNDSTAFPNRDGQLLPSPVLTYPKNASLDATAWEIGSKIQSALLEGNGGNLEAYVNYARGDESMEELYGYEPWRLEKLRRLKKKYDPHGRFNFYAPIF</sequence>
<dbReference type="PROSITE" id="PS51387">
    <property type="entry name" value="FAD_PCMH"/>
    <property type="match status" value="1"/>
</dbReference>
<name>A0A6A5SPP2_9PLEO</name>
<keyword evidence="3" id="KW-0285">Flavoprotein</keyword>
<dbReference type="InterPro" id="IPR016164">
    <property type="entry name" value="FAD-linked_Oxase-like_C"/>
</dbReference>
<dbReference type="Gene3D" id="3.40.462.20">
    <property type="match status" value="1"/>
</dbReference>
<accession>A0A6A5SPP2</accession>
<comment type="cofactor">
    <cofactor evidence="1">
        <name>FAD</name>
        <dbReference type="ChEBI" id="CHEBI:57692"/>
    </cofactor>
</comment>
<evidence type="ECO:0000259" key="6">
    <source>
        <dbReference type="PROSITE" id="PS51387"/>
    </source>
</evidence>
<dbReference type="Gene3D" id="3.30.465.10">
    <property type="match status" value="1"/>
</dbReference>
<evidence type="ECO:0000256" key="3">
    <source>
        <dbReference type="ARBA" id="ARBA00022630"/>
    </source>
</evidence>
<keyword evidence="8" id="KW-1185">Reference proteome</keyword>
<dbReference type="PANTHER" id="PTHR42973">
    <property type="entry name" value="BINDING OXIDOREDUCTASE, PUTATIVE (AFU_ORTHOLOGUE AFUA_1G17690)-RELATED"/>
    <property type="match status" value="1"/>
</dbReference>
<dbReference type="SUPFAM" id="SSF55103">
    <property type="entry name" value="FAD-linked oxidases, C-terminal domain"/>
    <property type="match status" value="1"/>
</dbReference>
<dbReference type="Gene3D" id="3.30.43.10">
    <property type="entry name" value="Uridine Diphospho-n-acetylenolpyruvylglucosamine Reductase, domain 2"/>
    <property type="match status" value="1"/>
</dbReference>
<dbReference type="InterPro" id="IPR016166">
    <property type="entry name" value="FAD-bd_PCMH"/>
</dbReference>
<reference evidence="7" key="1">
    <citation type="journal article" date="2020" name="Stud. Mycol.">
        <title>101 Dothideomycetes genomes: a test case for predicting lifestyles and emergence of pathogens.</title>
        <authorList>
            <person name="Haridas S."/>
            <person name="Albert R."/>
            <person name="Binder M."/>
            <person name="Bloem J."/>
            <person name="Labutti K."/>
            <person name="Salamov A."/>
            <person name="Andreopoulos B."/>
            <person name="Baker S."/>
            <person name="Barry K."/>
            <person name="Bills G."/>
            <person name="Bluhm B."/>
            <person name="Cannon C."/>
            <person name="Castanera R."/>
            <person name="Culley D."/>
            <person name="Daum C."/>
            <person name="Ezra D."/>
            <person name="Gonzalez J."/>
            <person name="Henrissat B."/>
            <person name="Kuo A."/>
            <person name="Liang C."/>
            <person name="Lipzen A."/>
            <person name="Lutzoni F."/>
            <person name="Magnuson J."/>
            <person name="Mondo S."/>
            <person name="Nolan M."/>
            <person name="Ohm R."/>
            <person name="Pangilinan J."/>
            <person name="Park H.-J."/>
            <person name="Ramirez L."/>
            <person name="Alfaro M."/>
            <person name="Sun H."/>
            <person name="Tritt A."/>
            <person name="Yoshinaga Y."/>
            <person name="Zwiers L.-H."/>
            <person name="Turgeon B."/>
            <person name="Goodwin S."/>
            <person name="Spatafora J."/>
            <person name="Crous P."/>
            <person name="Grigoriev I."/>
        </authorList>
    </citation>
    <scope>NUCLEOTIDE SEQUENCE</scope>
    <source>
        <strain evidence="7">CBS 161.51</strain>
    </source>
</reference>
<evidence type="ECO:0000313" key="8">
    <source>
        <dbReference type="Proteomes" id="UP000800038"/>
    </source>
</evidence>
<comment type="similarity">
    <text evidence="2">Belongs to the oxygen-dependent FAD-linked oxidoreductase family.</text>
</comment>
<feature type="domain" description="FAD-binding PCMH-type" evidence="6">
    <location>
        <begin position="18"/>
        <end position="189"/>
    </location>
</feature>
<proteinExistence type="inferred from homology"/>
<dbReference type="PANTHER" id="PTHR42973:SF9">
    <property type="entry name" value="FAD-BINDING PCMH-TYPE DOMAIN-CONTAINING PROTEIN-RELATED"/>
    <property type="match status" value="1"/>
</dbReference>
<dbReference type="InterPro" id="IPR016167">
    <property type="entry name" value="FAD-bd_PCMH_sub1"/>
</dbReference>